<dbReference type="RefSeq" id="WP_210217577.1">
    <property type="nucleotide sequence ID" value="NZ_CP072793.1"/>
</dbReference>
<keyword evidence="1" id="KW-0812">Transmembrane</keyword>
<keyword evidence="3" id="KW-1185">Reference proteome</keyword>
<dbReference type="KEGG" id="tun:J9260_09610"/>
<evidence type="ECO:0000256" key="1">
    <source>
        <dbReference type="SAM" id="Phobius"/>
    </source>
</evidence>
<reference evidence="2" key="1">
    <citation type="submission" date="2021-04" db="EMBL/GenBank/DDBJ databases">
        <title>Genomics, taxonomy and metabolism of representatives of sulfur bacteria of the genus Thiothrix: Thiothrix fructosivorans QT, Thiothrix unzii A1T and three new species, Thiothrix subterranea sp. nov., Thiothrix litoralis sp. nov. and 'Candidatus Thiothrix anitrata' sp. nov.</title>
        <authorList>
            <person name="Ravin N.V."/>
            <person name="Smolyakov D."/>
            <person name="Rudenko T.S."/>
            <person name="Mardanov A.V."/>
            <person name="Beletsky A.V."/>
            <person name="Markov N.D."/>
            <person name="Fomenkov A.I."/>
            <person name="Roberts R.J."/>
            <person name="Karnachuk O.V."/>
            <person name="Novikov A."/>
            <person name="Grabovich M.Y."/>
        </authorList>
    </citation>
    <scope>NUCLEOTIDE SEQUENCE</scope>
    <source>
        <strain evidence="2">A1</strain>
    </source>
</reference>
<gene>
    <name evidence="2" type="ORF">J9260_09610</name>
</gene>
<keyword evidence="1" id="KW-0472">Membrane</keyword>
<name>A0A975IFN4_9GAMM</name>
<sequence length="129" mass="14646">MEPLDAAKLIEAGYTEDPEALKQFERRYFIPIVLPLANFVIMSILALFGIVSEIPVIASFVALFFIGIAIAALMYYSNPLSRFSGLPLKKYRSLVPKTPGRELLYVCPESKTFFRRIHAKPKIKPTVFY</sequence>
<dbReference type="EMBL" id="CP072793">
    <property type="protein sequence ID" value="QTR52011.1"/>
    <property type="molecule type" value="Genomic_DNA"/>
</dbReference>
<dbReference type="Proteomes" id="UP000672009">
    <property type="component" value="Chromosome"/>
</dbReference>
<keyword evidence="1" id="KW-1133">Transmembrane helix</keyword>
<organism evidence="2 3">
    <name type="scientific">Thiothrix unzii</name>
    <dbReference type="NCBI Taxonomy" id="111769"/>
    <lineage>
        <taxon>Bacteria</taxon>
        <taxon>Pseudomonadati</taxon>
        <taxon>Pseudomonadota</taxon>
        <taxon>Gammaproteobacteria</taxon>
        <taxon>Thiotrichales</taxon>
        <taxon>Thiotrichaceae</taxon>
        <taxon>Thiothrix</taxon>
    </lineage>
</organism>
<proteinExistence type="predicted"/>
<feature type="transmembrane region" description="Helical" evidence="1">
    <location>
        <begin position="28"/>
        <end position="50"/>
    </location>
</feature>
<protein>
    <submittedName>
        <fullName evidence="2">Uncharacterized protein</fullName>
    </submittedName>
</protein>
<evidence type="ECO:0000313" key="3">
    <source>
        <dbReference type="Proteomes" id="UP000672009"/>
    </source>
</evidence>
<dbReference type="AlphaFoldDB" id="A0A975IFN4"/>
<evidence type="ECO:0000313" key="2">
    <source>
        <dbReference type="EMBL" id="QTR52011.1"/>
    </source>
</evidence>
<accession>A0A975IFN4</accession>
<feature type="transmembrane region" description="Helical" evidence="1">
    <location>
        <begin position="56"/>
        <end position="76"/>
    </location>
</feature>